<dbReference type="Gene3D" id="1.10.540.10">
    <property type="entry name" value="Acyl-CoA dehydrogenase/oxidase, N-terminal domain"/>
    <property type="match status" value="1"/>
</dbReference>
<comment type="caution">
    <text evidence="2">The sequence shown here is derived from an EMBL/GenBank/DDBJ whole genome shotgun (WGS) entry which is preliminary data.</text>
</comment>
<organism evidence="2 3">
    <name type="scientific">Phytohabitans kaempferiae</name>
    <dbReference type="NCBI Taxonomy" id="1620943"/>
    <lineage>
        <taxon>Bacteria</taxon>
        <taxon>Bacillati</taxon>
        <taxon>Actinomycetota</taxon>
        <taxon>Actinomycetes</taxon>
        <taxon>Micromonosporales</taxon>
        <taxon>Micromonosporaceae</taxon>
    </lineage>
</organism>
<evidence type="ECO:0000259" key="1">
    <source>
        <dbReference type="Pfam" id="PF02771"/>
    </source>
</evidence>
<evidence type="ECO:0000313" key="2">
    <source>
        <dbReference type="EMBL" id="MFC0531539.1"/>
    </source>
</evidence>
<dbReference type="RefSeq" id="WP_377256115.1">
    <property type="nucleotide sequence ID" value="NZ_JBHLUH010000060.1"/>
</dbReference>
<feature type="domain" description="Acyl-CoA dehydrogenase/oxidase N-terminal" evidence="1">
    <location>
        <begin position="24"/>
        <end position="125"/>
    </location>
</feature>
<dbReference type="Gene3D" id="2.40.110.10">
    <property type="entry name" value="Butyryl-CoA Dehydrogenase, subunit A, domain 2"/>
    <property type="match status" value="1"/>
</dbReference>
<protein>
    <submittedName>
        <fullName evidence="2">Acyl-CoA dehydrogenase family protein</fullName>
    </submittedName>
</protein>
<dbReference type="SUPFAM" id="SSF56645">
    <property type="entry name" value="Acyl-CoA dehydrogenase NM domain-like"/>
    <property type="match status" value="1"/>
</dbReference>
<dbReference type="PANTHER" id="PTHR43884">
    <property type="entry name" value="ACYL-COA DEHYDROGENASE"/>
    <property type="match status" value="1"/>
</dbReference>
<gene>
    <name evidence="2" type="ORF">ACFFIA_28225</name>
</gene>
<name>A0ABV6MAL5_9ACTN</name>
<dbReference type="InterPro" id="IPR037069">
    <property type="entry name" value="AcylCoA_DH/ox_N_sf"/>
</dbReference>
<accession>A0ABV6MAL5</accession>
<dbReference type="EMBL" id="JBHLUH010000060">
    <property type="protein sequence ID" value="MFC0531539.1"/>
    <property type="molecule type" value="Genomic_DNA"/>
</dbReference>
<dbReference type="PANTHER" id="PTHR43884:SF12">
    <property type="entry name" value="ISOVALERYL-COA DEHYDROGENASE, MITOCHONDRIAL-RELATED"/>
    <property type="match status" value="1"/>
</dbReference>
<dbReference type="InterPro" id="IPR046373">
    <property type="entry name" value="Acyl-CoA_Oxase/DH_mid-dom_sf"/>
</dbReference>
<sequence>MPTDQIAAGSVPSRFGPLPAHPVLERLREVIDRTIAPTMTETDRGAVPASHLAALAGTGLFGLAIPAEYGGLGAPPEVVTEAYEMLAGACPSTYLVASQHATPARSILDGGGPALRELLPALASGGLFGGAAFGHVRTWPGRRTVTARRVADGWRFHGVAPWFSGAGLIDLVLLAAIAEAERTIIFAAVPLPRPGRVQPVPLNLAAIAGSRTVALHIHDLFVPDDDVTQLVDVDRWKGSDGRDGPTTAPGALGLARTAIEYALTRQPDNPGLNALADEIASLRATGPGGDPFARHAHSVNLAVRATNAAIVARGGAALLADDPAQVWARAATFLQVRGLSEPLRAAHLRQLTHRTGR</sequence>
<reference evidence="2 3" key="1">
    <citation type="submission" date="2024-09" db="EMBL/GenBank/DDBJ databases">
        <authorList>
            <person name="Sun Q."/>
            <person name="Mori K."/>
        </authorList>
    </citation>
    <scope>NUCLEOTIDE SEQUENCE [LARGE SCALE GENOMIC DNA]</scope>
    <source>
        <strain evidence="2 3">TBRC 3947</strain>
    </source>
</reference>
<dbReference type="InterPro" id="IPR013786">
    <property type="entry name" value="AcylCoA_DH/ox_N"/>
</dbReference>
<dbReference type="InterPro" id="IPR009100">
    <property type="entry name" value="AcylCoA_DH/oxidase_NM_dom_sf"/>
</dbReference>
<evidence type="ECO:0000313" key="3">
    <source>
        <dbReference type="Proteomes" id="UP001589867"/>
    </source>
</evidence>
<proteinExistence type="predicted"/>
<dbReference type="Proteomes" id="UP001589867">
    <property type="component" value="Unassembled WGS sequence"/>
</dbReference>
<dbReference type="Pfam" id="PF02771">
    <property type="entry name" value="Acyl-CoA_dh_N"/>
    <property type="match status" value="1"/>
</dbReference>
<keyword evidence="3" id="KW-1185">Reference proteome</keyword>